<organism evidence="1 2">
    <name type="scientific">Blepharisma stoltei</name>
    <dbReference type="NCBI Taxonomy" id="1481888"/>
    <lineage>
        <taxon>Eukaryota</taxon>
        <taxon>Sar</taxon>
        <taxon>Alveolata</taxon>
        <taxon>Ciliophora</taxon>
        <taxon>Postciliodesmatophora</taxon>
        <taxon>Heterotrichea</taxon>
        <taxon>Heterotrichida</taxon>
        <taxon>Blepharismidae</taxon>
        <taxon>Blepharisma</taxon>
    </lineage>
</organism>
<dbReference type="AlphaFoldDB" id="A0AAU9JBC5"/>
<dbReference type="EMBL" id="CAJZBQ010000036">
    <property type="protein sequence ID" value="CAG9324232.1"/>
    <property type="molecule type" value="Genomic_DNA"/>
</dbReference>
<proteinExistence type="predicted"/>
<dbReference type="Gene3D" id="3.40.50.150">
    <property type="entry name" value="Vaccinia Virus protein VP39"/>
    <property type="match status" value="1"/>
</dbReference>
<dbReference type="InterPro" id="IPR005299">
    <property type="entry name" value="MeTrfase_7"/>
</dbReference>
<dbReference type="InterPro" id="IPR029063">
    <property type="entry name" value="SAM-dependent_MTases_sf"/>
</dbReference>
<evidence type="ECO:0000313" key="1">
    <source>
        <dbReference type="EMBL" id="CAG9324232.1"/>
    </source>
</evidence>
<protein>
    <submittedName>
        <fullName evidence="1">Uncharacterized protein</fullName>
    </submittedName>
</protein>
<dbReference type="GO" id="GO:0008168">
    <property type="term" value="F:methyltransferase activity"/>
    <property type="evidence" value="ECO:0007669"/>
    <property type="project" value="InterPro"/>
</dbReference>
<dbReference type="Proteomes" id="UP001162131">
    <property type="component" value="Unassembled WGS sequence"/>
</dbReference>
<dbReference type="Pfam" id="PF03492">
    <property type="entry name" value="Methyltransf_7"/>
    <property type="match status" value="1"/>
</dbReference>
<name>A0AAU9JBC5_9CILI</name>
<evidence type="ECO:0000313" key="2">
    <source>
        <dbReference type="Proteomes" id="UP001162131"/>
    </source>
</evidence>
<keyword evidence="2" id="KW-1185">Reference proteome</keyword>
<dbReference type="SUPFAM" id="SSF53335">
    <property type="entry name" value="S-adenosyl-L-methionine-dependent methyltransferases"/>
    <property type="match status" value="1"/>
</dbReference>
<accession>A0AAU9JBC5</accession>
<sequence length="238" mass="27144">MAAGGFAFQNYNESSSYQRRILLKATDALYDSLNYVKESENGTIVIADYGSSEVYNSMVFLSSILHKFRETSQQPVYVVHNDLPDNNWMKAFRTIVDSNESYRKVPNTFFSAIGLSFYEQILPEETVHVGFSSSAIHWLSEPLSAPDHIIPSASEDSEFLALASEQAHKDLVSILKLRYKELVPSGRLLLQFADRTRESIISNIWQEASENLFSKGIINEEEKRDLTIPMYRRSPEEI</sequence>
<comment type="caution">
    <text evidence="1">The sequence shown here is derived from an EMBL/GenBank/DDBJ whole genome shotgun (WGS) entry which is preliminary data.</text>
</comment>
<gene>
    <name evidence="1" type="ORF">BSTOLATCC_MIC36027</name>
</gene>
<reference evidence="1" key="1">
    <citation type="submission" date="2021-09" db="EMBL/GenBank/DDBJ databases">
        <authorList>
            <consortium name="AG Swart"/>
            <person name="Singh M."/>
            <person name="Singh A."/>
            <person name="Seah K."/>
            <person name="Emmerich C."/>
        </authorList>
    </citation>
    <scope>NUCLEOTIDE SEQUENCE</scope>
    <source>
        <strain evidence="1">ATCC30299</strain>
    </source>
</reference>
<dbReference type="PANTHER" id="PTHR31009">
    <property type="entry name" value="S-ADENOSYL-L-METHIONINE:CARBOXYL METHYLTRANSFERASE FAMILY PROTEIN"/>
    <property type="match status" value="1"/>
</dbReference>